<accession>A0A1B0CRN7</accession>
<dbReference type="VEuPathDB" id="VectorBase:LLOJ007535"/>
<evidence type="ECO:0000256" key="1">
    <source>
        <dbReference type="SAM" id="MobiDB-lite"/>
    </source>
</evidence>
<dbReference type="Proteomes" id="UP000092461">
    <property type="component" value="Unassembled WGS sequence"/>
</dbReference>
<evidence type="ECO:0000313" key="4">
    <source>
        <dbReference type="Proteomes" id="UP000092461"/>
    </source>
</evidence>
<feature type="region of interest" description="Disordered" evidence="1">
    <location>
        <begin position="75"/>
        <end position="100"/>
    </location>
</feature>
<dbReference type="EMBL" id="AJWK01025024">
    <property type="status" value="NOT_ANNOTATED_CDS"/>
    <property type="molecule type" value="Genomic_DNA"/>
</dbReference>
<dbReference type="VEuPathDB" id="VectorBase:LLONM1_006471"/>
<name>A0A1B0CRN7_LUTLO</name>
<proteinExistence type="predicted"/>
<evidence type="ECO:0000313" key="2">
    <source>
        <dbReference type="EMBL" id="MBC1179357.1"/>
    </source>
</evidence>
<feature type="region of interest" description="Disordered" evidence="1">
    <location>
        <begin position="464"/>
        <end position="484"/>
    </location>
</feature>
<protein>
    <submittedName>
        <fullName evidence="2 3">Uncharacterized protein</fullName>
    </submittedName>
</protein>
<organism evidence="3 4">
    <name type="scientific">Lutzomyia longipalpis</name>
    <name type="common">Sand fly</name>
    <dbReference type="NCBI Taxonomy" id="7200"/>
    <lineage>
        <taxon>Eukaryota</taxon>
        <taxon>Metazoa</taxon>
        <taxon>Ecdysozoa</taxon>
        <taxon>Arthropoda</taxon>
        <taxon>Hexapoda</taxon>
        <taxon>Insecta</taxon>
        <taxon>Pterygota</taxon>
        <taxon>Neoptera</taxon>
        <taxon>Endopterygota</taxon>
        <taxon>Diptera</taxon>
        <taxon>Nematocera</taxon>
        <taxon>Psychodoidea</taxon>
        <taxon>Psychodidae</taxon>
        <taxon>Lutzomyia</taxon>
        <taxon>Lutzomyia</taxon>
    </lineage>
</organism>
<dbReference type="AlphaFoldDB" id="A0A1B0CRN7"/>
<dbReference type="EnsemblMetazoa" id="LLOJ007535-RA">
    <property type="protein sequence ID" value="LLOJ007535-PA"/>
    <property type="gene ID" value="LLOJ007535"/>
</dbReference>
<dbReference type="EMBL" id="GITU01010654">
    <property type="protein sequence ID" value="MBC1179357.1"/>
    <property type="molecule type" value="Transcribed_RNA"/>
</dbReference>
<reference evidence="3" key="3">
    <citation type="submission" date="2020-05" db="UniProtKB">
        <authorList>
            <consortium name="EnsemblMetazoa"/>
        </authorList>
    </citation>
    <scope>IDENTIFICATION</scope>
    <source>
        <strain evidence="3">Jacobina</strain>
    </source>
</reference>
<keyword evidence="4" id="KW-1185">Reference proteome</keyword>
<reference evidence="4" key="1">
    <citation type="submission" date="2012-05" db="EMBL/GenBank/DDBJ databases">
        <title>Whole Genome Assembly of Lutzomyia longipalpis.</title>
        <authorList>
            <person name="Richards S."/>
            <person name="Qu C."/>
            <person name="Dillon R."/>
            <person name="Worley K."/>
            <person name="Scherer S."/>
            <person name="Batterton M."/>
            <person name="Taylor A."/>
            <person name="Hawes A."/>
            <person name="Hernandez B."/>
            <person name="Kovar C."/>
            <person name="Mandapat C."/>
            <person name="Pham C."/>
            <person name="Qu C."/>
            <person name="Jing C."/>
            <person name="Bess C."/>
            <person name="Bandaranaike D."/>
            <person name="Ngo D."/>
            <person name="Ongeri F."/>
            <person name="Arias F."/>
            <person name="Lara F."/>
            <person name="Weissenberger G."/>
            <person name="Kamau G."/>
            <person name="Han H."/>
            <person name="Shen H."/>
            <person name="Dinh H."/>
            <person name="Khalil I."/>
            <person name="Jones J."/>
            <person name="Shafer J."/>
            <person name="Jayaseelan J."/>
            <person name="Quiroz J."/>
            <person name="Blankenburg K."/>
            <person name="Nguyen L."/>
            <person name="Jackson L."/>
            <person name="Francisco L."/>
            <person name="Tang L.-Y."/>
            <person name="Pu L.-L."/>
            <person name="Perales L."/>
            <person name="Lorensuhewa L."/>
            <person name="Munidasa M."/>
            <person name="Coyle M."/>
            <person name="Taylor M."/>
            <person name="Puazo M."/>
            <person name="Firestine M."/>
            <person name="Scheel M."/>
            <person name="Javaid M."/>
            <person name="Wang M."/>
            <person name="Li M."/>
            <person name="Tabassum N."/>
            <person name="Saada N."/>
            <person name="Osuji N."/>
            <person name="Aqrawi P."/>
            <person name="Fu Q."/>
            <person name="Thornton R."/>
            <person name="Raj R."/>
            <person name="Goodspeed R."/>
            <person name="Mata R."/>
            <person name="Najjar R."/>
            <person name="Gubbala S."/>
            <person name="Lee S."/>
            <person name="Denson S."/>
            <person name="Patil S."/>
            <person name="Macmil S."/>
            <person name="Qi S."/>
            <person name="Matskevitch T."/>
            <person name="Palculict T."/>
            <person name="Mathew T."/>
            <person name="Vee V."/>
            <person name="Velamala V."/>
            <person name="Korchina V."/>
            <person name="Cai W."/>
            <person name="Liu W."/>
            <person name="Dai W."/>
            <person name="Zou X."/>
            <person name="Zhu Y."/>
            <person name="Zhang Y."/>
            <person name="Wu Y.-Q."/>
            <person name="Xin Y."/>
            <person name="Nazarath L."/>
            <person name="Kovar C."/>
            <person name="Han Y."/>
            <person name="Muzny D."/>
            <person name="Gibbs R."/>
        </authorList>
    </citation>
    <scope>NUCLEOTIDE SEQUENCE [LARGE SCALE GENOMIC DNA]</scope>
    <source>
        <strain evidence="4">Jacobina</strain>
    </source>
</reference>
<sequence length="924" mass="108588">MKLRKYIFKIGFEVKPSKKFDDIVIDFEKKKKDEEDDEKKDAKVPQCHSYHIQTKHDSTNAKVITWDYLLRRDKSAKKSKSAPPKTKPQNSLDQDDKGEKAENKNSFGFHLYHEAVGGITWSGNRLRKFMYLSNYKLFLNMESISAGSSTNIPETTDQETDKDFQEIFEKLAPAENRGITKFIKPFKLSDDTEEERKLQKSLLETHVKEGQPKIVLFLDGFDKISPLYTDQVVQIINGLKQMKIQMFVSSQLQLQEILQNLEFDLYYKIEPFKADIDRLHVNLYTKKFFKMCQKSMLTDTILSVPLMLNILADIYAEECVKFCIKSGREVKEFLEIDILNVYEKIFKDNCKKYSKKIFINVDDPVIVQAEERKIEKWRQIYMAIAAKKLLKFPFNEENVPRKDEIEVYKRNFITGRTVGEHSFIYDTMEEFFAADWFTRKIFRDGGSINVDLLLSLLKEDAPQKDTKSKNKKKDNKQKATQTEIKQDVPKGVRSFAYRFILKRLKELRGAGNVPEEDRKRISAFIIEFFHQAWHNQESFQLAAIFDMTKMFCAKEQIQDVLKVKKLLENVPFTSSAQLELSVQIHDYYFDPEATNAVLRQRDLNKIMELILKNTNYPLFESLYATMKDRGIYSQDDFVTKTFDSFEKFLLKQDLKDRLFAKDLFWWFFEHRQIKQEEVLRKVSKVFQESIKNNKPKFPERHLVGYLLTSFWDLKIREETEDRNNKEGAEKEFVEGLFKNLKESKNFYRFLYAINCTTREDLLQKSVEAMREYGLDFTCYDGKSVLFHAFSDNNTFLLQNLLKLLHKSEIEAQIMANVCGGTSLTQQCTNGNFLCEVILQELVNKFGSDVVELFFTEDAKETKEVEDNLKIFSTFFRNDMKVDEEILKGLAKRLRESCNNVEQFISLAKAISSPEVFVFIQNFLM</sequence>
<reference evidence="2" key="2">
    <citation type="journal article" date="2020" name="BMC">
        <title>Leishmania infection induces a limited differential gene expression in the sand fly midgut.</title>
        <authorList>
            <person name="Coutinho-Abreu I.V."/>
            <person name="Serafim T.D."/>
            <person name="Meneses C."/>
            <person name="Kamhawi S."/>
            <person name="Oliveira F."/>
            <person name="Valenzuela J.G."/>
        </authorList>
    </citation>
    <scope>NUCLEOTIDE SEQUENCE</scope>
    <source>
        <strain evidence="2">Jacobina</strain>
        <tissue evidence="2">Midgut</tissue>
    </source>
</reference>
<dbReference type="VEuPathDB" id="VectorBase:LLONM1_006445"/>
<evidence type="ECO:0000313" key="3">
    <source>
        <dbReference type="EnsemblMetazoa" id="LLOJ007535-PA"/>
    </source>
</evidence>
<dbReference type="EMBL" id="AJWK01025025">
    <property type="status" value="NOT_ANNOTATED_CDS"/>
    <property type="molecule type" value="Genomic_DNA"/>
</dbReference>